<evidence type="ECO:0000259" key="6">
    <source>
        <dbReference type="PROSITE" id="PS50219"/>
    </source>
</evidence>
<comment type="subcellular location">
    <subcellularLocation>
        <location evidence="1">Cytoplasm</location>
    </subcellularLocation>
</comment>
<dbReference type="InterPro" id="IPR032914">
    <property type="entry name" value="Vam6/VPS39/TRAP1"/>
</dbReference>
<protein>
    <recommendedName>
        <fullName evidence="6">CNH domain-containing protein</fullName>
    </recommendedName>
</protein>
<dbReference type="Proteomes" id="UP000184267">
    <property type="component" value="Unassembled WGS sequence"/>
</dbReference>
<accession>A0A1M2VIW9</accession>
<dbReference type="InterPro" id="IPR001180">
    <property type="entry name" value="CNH_dom"/>
</dbReference>
<reference evidence="7 8" key="1">
    <citation type="submission" date="2016-10" db="EMBL/GenBank/DDBJ databases">
        <title>Genome sequence of the basidiomycete white-rot fungus Trametes pubescens.</title>
        <authorList>
            <person name="Makela M.R."/>
            <person name="Granchi Z."/>
            <person name="Peng M."/>
            <person name="De Vries R.P."/>
            <person name="Grigoriev I."/>
            <person name="Riley R."/>
            <person name="Hilden K."/>
        </authorList>
    </citation>
    <scope>NUCLEOTIDE SEQUENCE [LARGE SCALE GENOMIC DNA]</scope>
    <source>
        <strain evidence="7 8">FBCC735</strain>
    </source>
</reference>
<dbReference type="PROSITE" id="PS50219">
    <property type="entry name" value="CNH"/>
    <property type="match status" value="1"/>
</dbReference>
<dbReference type="GO" id="GO:0034058">
    <property type="term" value="P:endosomal vesicle fusion"/>
    <property type="evidence" value="ECO:0007669"/>
    <property type="project" value="TreeGrafter"/>
</dbReference>
<keyword evidence="8" id="KW-1185">Reference proteome</keyword>
<dbReference type="GO" id="GO:0015031">
    <property type="term" value="P:protein transport"/>
    <property type="evidence" value="ECO:0007669"/>
    <property type="project" value="UniProtKB-KW"/>
</dbReference>
<dbReference type="OMA" id="SIDHEHM"/>
<feature type="region of interest" description="Disordered" evidence="5">
    <location>
        <begin position="287"/>
        <end position="318"/>
    </location>
</feature>
<dbReference type="AlphaFoldDB" id="A0A1M2VIW9"/>
<evidence type="ECO:0000313" key="8">
    <source>
        <dbReference type="Proteomes" id="UP000184267"/>
    </source>
</evidence>
<evidence type="ECO:0000256" key="5">
    <source>
        <dbReference type="SAM" id="MobiDB-lite"/>
    </source>
</evidence>
<evidence type="ECO:0000256" key="4">
    <source>
        <dbReference type="ARBA" id="ARBA00022927"/>
    </source>
</evidence>
<evidence type="ECO:0000313" key="7">
    <source>
        <dbReference type="EMBL" id="OJT07519.1"/>
    </source>
</evidence>
<proteinExistence type="predicted"/>
<dbReference type="Pfam" id="PF00780">
    <property type="entry name" value="CNH"/>
    <property type="match status" value="1"/>
</dbReference>
<keyword evidence="4" id="KW-0653">Protein transport</keyword>
<name>A0A1M2VIW9_TRAPU</name>
<comment type="caution">
    <text evidence="7">The sequence shown here is derived from an EMBL/GenBank/DDBJ whole genome shotgun (WGS) entry which is preliminary data.</text>
</comment>
<feature type="domain" description="CNH" evidence="6">
    <location>
        <begin position="1"/>
        <end position="263"/>
    </location>
</feature>
<dbReference type="STRING" id="154538.A0A1M2VIW9"/>
<sequence length="318" mass="34928">MTYAPQRPLDVPPYQLQSLVSGFTDTLSRAAGHPVTVRCAQAIGHQIHFYTLPALDMVPLNLIKPIRNVVAFAVDELHMKRPPQYANDIPVPVEPIEFCVVKRSAIALYSLRERLFFQKEIPLPSGAVHARRTGKYLCVADRENYNVIDLLQASLVPLLPISQAMDSTVAVKPSITVISENEFLILSWTGASTIGVFITGEGDPVRGTLEWPSHPEAVSLDYPYVTTLLPNGTVEIHSVESQAIVQVISAPPEGPSPLSEDRKALIACMNGFFIPSTQRTEKLRPTSVRLLRGRGAPRPETSAKRDEDADNIPDIPAL</sequence>
<dbReference type="GO" id="GO:0016020">
    <property type="term" value="C:membrane"/>
    <property type="evidence" value="ECO:0007669"/>
    <property type="project" value="TreeGrafter"/>
</dbReference>
<gene>
    <name evidence="7" type="ORF">TRAPUB_1615</name>
</gene>
<dbReference type="GO" id="GO:0006914">
    <property type="term" value="P:autophagy"/>
    <property type="evidence" value="ECO:0007669"/>
    <property type="project" value="TreeGrafter"/>
</dbReference>
<evidence type="ECO:0000256" key="2">
    <source>
        <dbReference type="ARBA" id="ARBA00022448"/>
    </source>
</evidence>
<organism evidence="7 8">
    <name type="scientific">Trametes pubescens</name>
    <name type="common">White-rot fungus</name>
    <dbReference type="NCBI Taxonomy" id="154538"/>
    <lineage>
        <taxon>Eukaryota</taxon>
        <taxon>Fungi</taxon>
        <taxon>Dikarya</taxon>
        <taxon>Basidiomycota</taxon>
        <taxon>Agaricomycotina</taxon>
        <taxon>Agaricomycetes</taxon>
        <taxon>Polyporales</taxon>
        <taxon>Polyporaceae</taxon>
        <taxon>Trametes</taxon>
    </lineage>
</organism>
<keyword evidence="2" id="KW-0813">Transport</keyword>
<keyword evidence="3" id="KW-0963">Cytoplasm</keyword>
<dbReference type="PANTHER" id="PTHR12894">
    <property type="entry name" value="CNH DOMAIN CONTAINING"/>
    <property type="match status" value="1"/>
</dbReference>
<dbReference type="GO" id="GO:0005737">
    <property type="term" value="C:cytoplasm"/>
    <property type="evidence" value="ECO:0007669"/>
    <property type="project" value="UniProtKB-SubCell"/>
</dbReference>
<dbReference type="PANTHER" id="PTHR12894:SF27">
    <property type="entry name" value="TRANSFORMING GROWTH FACTOR-BETA RECEPTOR-ASSOCIATED PROTEIN 1"/>
    <property type="match status" value="1"/>
</dbReference>
<dbReference type="OrthoDB" id="5325112at2759"/>
<dbReference type="EMBL" id="MNAD01001170">
    <property type="protein sequence ID" value="OJT07519.1"/>
    <property type="molecule type" value="Genomic_DNA"/>
</dbReference>
<evidence type="ECO:0000256" key="3">
    <source>
        <dbReference type="ARBA" id="ARBA00022490"/>
    </source>
</evidence>
<evidence type="ECO:0000256" key="1">
    <source>
        <dbReference type="ARBA" id="ARBA00004496"/>
    </source>
</evidence>